<keyword evidence="4" id="KW-0648">Protein biosynthesis</keyword>
<evidence type="ECO:0000256" key="5">
    <source>
        <dbReference type="PROSITE-ProRule" id="PRU00182"/>
    </source>
</evidence>
<dbReference type="SUPFAM" id="SSF55174">
    <property type="entry name" value="Alpha-L RNA-binding motif"/>
    <property type="match status" value="1"/>
</dbReference>
<dbReference type="OrthoDB" id="9797176at2"/>
<dbReference type="CDD" id="cd00165">
    <property type="entry name" value="S4"/>
    <property type="match status" value="1"/>
</dbReference>
<keyword evidence="2" id="KW-0699">rRNA-binding</keyword>
<feature type="domain" description="RNA-binding S4" evidence="6">
    <location>
        <begin position="1"/>
        <end position="60"/>
    </location>
</feature>
<proteinExistence type="predicted"/>
<evidence type="ECO:0000256" key="3">
    <source>
        <dbReference type="ARBA" id="ARBA00022884"/>
    </source>
</evidence>
<dbReference type="PIRSF" id="PIRSF038881">
    <property type="entry name" value="RNAbp_HP1423"/>
    <property type="match status" value="1"/>
</dbReference>
<accession>A0A3M8QVM2</accession>
<dbReference type="GO" id="GO:0000049">
    <property type="term" value="F:tRNA binding"/>
    <property type="evidence" value="ECO:0007669"/>
    <property type="project" value="UniProtKB-KW"/>
</dbReference>
<reference evidence="7" key="1">
    <citation type="submission" date="2018-10" db="EMBL/GenBank/DDBJ databases">
        <title>Acidithiobacillus sulfuriphilus sp. nov.: an extremely acidophilic sulfur-oxidizing chemolithotroph isolated from a neutral pH environment.</title>
        <authorList>
            <person name="Falagan C."/>
            <person name="Moya-Beltran A."/>
            <person name="Quatrini R."/>
            <person name="Johnson D.B."/>
        </authorList>
    </citation>
    <scope>NUCLEOTIDE SEQUENCE [LARGE SCALE GENOMIC DNA]</scope>
    <source>
        <strain evidence="7">CJ-2</strain>
    </source>
</reference>
<dbReference type="PROSITE" id="PS50889">
    <property type="entry name" value="S4"/>
    <property type="match status" value="1"/>
</dbReference>
<dbReference type="Pfam" id="PF01479">
    <property type="entry name" value="S4"/>
    <property type="match status" value="1"/>
</dbReference>
<dbReference type="AlphaFoldDB" id="A0A3M8QVM2"/>
<sequence>MRLDLFLKMSRLIKRRALAKEICAAGCVQINGHVAKAGSVVAADDILELDIRDRFLRVRVLQIPQRVQGPEGVVEVLPVLSASS</sequence>
<dbReference type="Gene3D" id="3.10.290.10">
    <property type="entry name" value="RNA-binding S4 domain"/>
    <property type="match status" value="1"/>
</dbReference>
<keyword evidence="3 5" id="KW-0694">RNA-binding</keyword>
<evidence type="ECO:0000259" key="6">
    <source>
        <dbReference type="SMART" id="SM00363"/>
    </source>
</evidence>
<comment type="caution">
    <text evidence="7">The sequence shown here is derived from an EMBL/GenBank/DDBJ whole genome shotgun (WGS) entry which is preliminary data.</text>
</comment>
<dbReference type="InterPro" id="IPR002942">
    <property type="entry name" value="S4_RNA-bd"/>
</dbReference>
<organism evidence="7">
    <name type="scientific">Acidithiobacillus sulfuriphilus</name>
    <dbReference type="NCBI Taxonomy" id="1867749"/>
    <lineage>
        <taxon>Bacteria</taxon>
        <taxon>Pseudomonadati</taxon>
        <taxon>Pseudomonadota</taxon>
        <taxon>Acidithiobacillia</taxon>
        <taxon>Acidithiobacillales</taxon>
        <taxon>Acidithiobacillaceae</taxon>
        <taxon>Acidithiobacillus</taxon>
    </lineage>
</organism>
<evidence type="ECO:0000256" key="2">
    <source>
        <dbReference type="ARBA" id="ARBA00022730"/>
    </source>
</evidence>
<dbReference type="GO" id="GO:0019843">
    <property type="term" value="F:rRNA binding"/>
    <property type="evidence" value="ECO:0007669"/>
    <property type="project" value="UniProtKB-KW"/>
</dbReference>
<dbReference type="InterPro" id="IPR036986">
    <property type="entry name" value="S4_RNA-bd_sf"/>
</dbReference>
<dbReference type="GO" id="GO:0006412">
    <property type="term" value="P:translation"/>
    <property type="evidence" value="ECO:0007669"/>
    <property type="project" value="UniProtKB-KW"/>
</dbReference>
<evidence type="ECO:0000256" key="1">
    <source>
        <dbReference type="ARBA" id="ARBA00022555"/>
    </source>
</evidence>
<name>A0A3M8QVM2_9PROT</name>
<protein>
    <submittedName>
        <fullName evidence="7">RNA-binding S4 domain-containing protein</fullName>
    </submittedName>
</protein>
<gene>
    <name evidence="7" type="ORF">EC580_09560</name>
</gene>
<dbReference type="RefSeq" id="WP_123104489.1">
    <property type="nucleotide sequence ID" value="NZ_CP127527.1"/>
</dbReference>
<evidence type="ECO:0000256" key="4">
    <source>
        <dbReference type="ARBA" id="ARBA00022917"/>
    </source>
</evidence>
<evidence type="ECO:0000313" key="7">
    <source>
        <dbReference type="EMBL" id="RNF60308.1"/>
    </source>
</evidence>
<dbReference type="SMART" id="SM00363">
    <property type="entry name" value="S4"/>
    <property type="match status" value="1"/>
</dbReference>
<dbReference type="EMBL" id="RIZI01000176">
    <property type="protein sequence ID" value="RNF60308.1"/>
    <property type="molecule type" value="Genomic_DNA"/>
</dbReference>
<keyword evidence="1" id="KW-0820">tRNA-binding</keyword>
<dbReference type="InterPro" id="IPR025490">
    <property type="entry name" value="RqcP"/>
</dbReference>